<dbReference type="EMBL" id="CP158269">
    <property type="protein sequence ID" value="XDJ87827.1"/>
    <property type="molecule type" value="Genomic_DNA"/>
</dbReference>
<evidence type="ECO:0000313" key="5">
    <source>
        <dbReference type="EMBL" id="XDJ63245.1"/>
    </source>
</evidence>
<evidence type="ECO:0000313" key="11">
    <source>
        <dbReference type="EMBL" id="XDJ91771.1"/>
    </source>
</evidence>
<accession>A0AB39EJ27</accession>
<evidence type="ECO:0008006" key="15">
    <source>
        <dbReference type="Google" id="ProtNLM"/>
    </source>
</evidence>
<dbReference type="EMBL" id="CP158265">
    <property type="protein sequence ID" value="XDJ77493.1"/>
    <property type="molecule type" value="Genomic_DNA"/>
</dbReference>
<protein>
    <recommendedName>
        <fullName evidence="15">Transmembrane protein</fullName>
    </recommendedName>
</protein>
<evidence type="ECO:0000313" key="3">
    <source>
        <dbReference type="EMBL" id="XDJ57092.1"/>
    </source>
</evidence>
<reference evidence="6" key="1">
    <citation type="submission" date="2024-05" db="EMBL/GenBank/DDBJ databases">
        <authorList>
            <person name="Luo Y.-C."/>
            <person name="Nicholds J."/>
            <person name="Mortimer T."/>
            <person name="Maboni G."/>
        </authorList>
    </citation>
    <scope>NUCLEOTIDE SEQUENCE</scope>
    <source>
        <strain evidence="13">124370</strain>
        <strain evidence="14">124566</strain>
        <strain evidence="12">124953</strain>
        <strain evidence="11">130308</strain>
        <strain evidence="10">130416</strain>
        <strain evidence="9">140124</strain>
        <strain evidence="8">143769</strain>
        <strain evidence="7">143936</strain>
        <strain evidence="6">145849</strain>
        <strain evidence="5">145850</strain>
        <strain evidence="4">145852</strain>
        <strain evidence="3">148131</strain>
        <strain evidence="2">150964</strain>
    </source>
</reference>
<dbReference type="AlphaFoldDB" id="A0AB39EJ27"/>
<evidence type="ECO:0000313" key="7">
    <source>
        <dbReference type="EMBL" id="XDJ72227.1"/>
    </source>
</evidence>
<sequence>MIQGDDTPPDMDKGLNQRQLIHLMYALFAVGILSAGIFGAAVLAAVVLAYLKRGDMVGTVYAGHIDWIIRTFWWGLLWLALSALGSLIFVGFITGLVAVVWIIYRVAKGWLAHWAGETPLPGL</sequence>
<evidence type="ECO:0000313" key="13">
    <source>
        <dbReference type="EMBL" id="XDJ96141.1"/>
    </source>
</evidence>
<dbReference type="EMBL" id="CP158258">
    <property type="protein sequence ID" value="XDJ57092.1"/>
    <property type="molecule type" value="Genomic_DNA"/>
</dbReference>
<dbReference type="EMBL" id="CP158273">
    <property type="protein sequence ID" value="XDJ96141.1"/>
    <property type="molecule type" value="Genomic_DNA"/>
</dbReference>
<keyword evidence="1" id="KW-0472">Membrane</keyword>
<dbReference type="EMBL" id="CP158260">
    <property type="protein sequence ID" value="XDJ63245.1"/>
    <property type="molecule type" value="Genomic_DNA"/>
</dbReference>
<evidence type="ECO:0000313" key="9">
    <source>
        <dbReference type="EMBL" id="XDJ86101.1"/>
    </source>
</evidence>
<dbReference type="EMBL" id="CP158272">
    <property type="protein sequence ID" value="XDJ98789.1"/>
    <property type="molecule type" value="Genomic_DNA"/>
</dbReference>
<dbReference type="EMBL" id="CP158256">
    <property type="protein sequence ID" value="XDJ51884.1"/>
    <property type="molecule type" value="Genomic_DNA"/>
</dbReference>
<evidence type="ECO:0000256" key="1">
    <source>
        <dbReference type="SAM" id="Phobius"/>
    </source>
</evidence>
<keyword evidence="1" id="KW-0812">Transmembrane</keyword>
<feature type="transmembrane region" description="Helical" evidence="1">
    <location>
        <begin position="71"/>
        <end position="104"/>
    </location>
</feature>
<proteinExistence type="predicted"/>
<evidence type="ECO:0000313" key="14">
    <source>
        <dbReference type="EMBL" id="XDJ98789.1"/>
    </source>
</evidence>
<evidence type="ECO:0000313" key="8">
    <source>
        <dbReference type="EMBL" id="XDJ77493.1"/>
    </source>
</evidence>
<dbReference type="EMBL" id="CP158263">
    <property type="protein sequence ID" value="XDJ72227.1"/>
    <property type="molecule type" value="Genomic_DNA"/>
</dbReference>
<dbReference type="RefSeq" id="WP_368642448.1">
    <property type="nucleotide sequence ID" value="NZ_CP158256.1"/>
</dbReference>
<evidence type="ECO:0000313" key="6">
    <source>
        <dbReference type="EMBL" id="XDJ66373.1"/>
    </source>
</evidence>
<dbReference type="EMBL" id="CP158270">
    <property type="protein sequence ID" value="XDJ91771.1"/>
    <property type="molecule type" value="Genomic_DNA"/>
</dbReference>
<keyword evidence="1" id="KW-1133">Transmembrane helix</keyword>
<feature type="transmembrane region" description="Helical" evidence="1">
    <location>
        <begin position="23"/>
        <end position="51"/>
    </location>
</feature>
<dbReference type="EMBL" id="CP158259">
    <property type="protein sequence ID" value="XDJ62135.1"/>
    <property type="molecule type" value="Genomic_DNA"/>
</dbReference>
<dbReference type="EMBL" id="CP158261">
    <property type="protein sequence ID" value="XDJ66373.1"/>
    <property type="molecule type" value="Genomic_DNA"/>
</dbReference>
<evidence type="ECO:0000313" key="12">
    <source>
        <dbReference type="EMBL" id="XDJ92435.1"/>
    </source>
</evidence>
<name>A0AB39EJ27_9BURK</name>
<gene>
    <name evidence="3" type="ORF">ABRY90_07190</name>
    <name evidence="6" type="ORF">ABRY91_13365</name>
    <name evidence="4" type="ORF">ABRY92_05985</name>
    <name evidence="12" type="ORF">ABRY95_08405</name>
    <name evidence="10" type="ORF">ABRY98_12985</name>
    <name evidence="2" type="ORF">ABRZ01_07840</name>
    <name evidence="5" type="ORF">ABRZ03_11000</name>
    <name evidence="13" type="ORF">ABRZ05_13875</name>
    <name evidence="7" type="ORF">ABRZ06_01580</name>
    <name evidence="9" type="ORF">ABRZ08_04530</name>
    <name evidence="8" type="ORF">ABRZ10_01345</name>
    <name evidence="14" type="ORF">ABRZ11_13530</name>
    <name evidence="11" type="ORF">ABRZ12_05640</name>
</gene>
<evidence type="ECO:0000313" key="2">
    <source>
        <dbReference type="EMBL" id="XDJ51884.1"/>
    </source>
</evidence>
<dbReference type="EMBL" id="CP158268">
    <property type="protein sequence ID" value="XDJ86101.1"/>
    <property type="molecule type" value="Genomic_DNA"/>
</dbReference>
<evidence type="ECO:0000313" key="10">
    <source>
        <dbReference type="EMBL" id="XDJ87827.1"/>
    </source>
</evidence>
<dbReference type="EMBL" id="CP158271">
    <property type="protein sequence ID" value="XDJ92435.1"/>
    <property type="molecule type" value="Genomic_DNA"/>
</dbReference>
<organism evidence="6">
    <name type="scientific">Castellaniella ginsengisoli</name>
    <dbReference type="NCBI Taxonomy" id="546114"/>
    <lineage>
        <taxon>Bacteria</taxon>
        <taxon>Pseudomonadati</taxon>
        <taxon>Pseudomonadota</taxon>
        <taxon>Betaproteobacteria</taxon>
        <taxon>Burkholderiales</taxon>
        <taxon>Alcaligenaceae</taxon>
        <taxon>Castellaniella</taxon>
    </lineage>
</organism>
<evidence type="ECO:0000313" key="4">
    <source>
        <dbReference type="EMBL" id="XDJ62135.1"/>
    </source>
</evidence>